<evidence type="ECO:0000313" key="4">
    <source>
        <dbReference type="Proteomes" id="UP000315112"/>
    </source>
</evidence>
<protein>
    <recommendedName>
        <fullName evidence="6">FecR protein domain-containing protein</fullName>
    </recommendedName>
</protein>
<proteinExistence type="predicted"/>
<reference evidence="3 4" key="1">
    <citation type="journal article" date="2015" name="Stand. Genomic Sci.">
        <title>Genomic Encyclopedia of Bacterial and Archaeal Type Strains, Phase III: the genomes of soil and plant-associated and newly described type strains.</title>
        <authorList>
            <person name="Whitman W.B."/>
            <person name="Woyke T."/>
            <person name="Klenk H.P."/>
            <person name="Zhou Y."/>
            <person name="Lilburn T.G."/>
            <person name="Beck B.J."/>
            <person name="De Vos P."/>
            <person name="Vandamme P."/>
            <person name="Eisen J.A."/>
            <person name="Garrity G."/>
            <person name="Hugenholtz P."/>
            <person name="Kyrpides N.C."/>
        </authorList>
    </citation>
    <scope>NUCLEOTIDE SEQUENCE [LARGE SCALE GENOMIC DNA]</scope>
    <source>
        <strain evidence="3 4">CGMCC 1.10685</strain>
    </source>
</reference>
<reference evidence="3" key="2">
    <citation type="submission" date="2019-07" db="EMBL/GenBank/DDBJ databases">
        <authorList>
            <person name="Whitman W."/>
            <person name="Huntemann M."/>
            <person name="Clum A."/>
            <person name="Pillay M."/>
            <person name="Palaniappan K."/>
            <person name="Varghese N."/>
            <person name="Mikhailova N."/>
            <person name="Stamatis D."/>
            <person name="Reddy T."/>
            <person name="Daum C."/>
            <person name="Shapiro N."/>
            <person name="Ivanova N."/>
            <person name="Kyrpides N."/>
            <person name="Woyke T."/>
        </authorList>
    </citation>
    <scope>NUCLEOTIDE SEQUENCE</scope>
    <source>
        <strain evidence="3">CGMCC 1.10685</strain>
    </source>
</reference>
<evidence type="ECO:0008006" key="6">
    <source>
        <dbReference type="Google" id="ProtNLM"/>
    </source>
</evidence>
<keyword evidence="5" id="KW-1185">Reference proteome</keyword>
<dbReference type="EMBL" id="CP046904">
    <property type="protein sequence ID" value="QGZ38159.1"/>
    <property type="molecule type" value="Genomic_DNA"/>
</dbReference>
<dbReference type="Proteomes" id="UP000315112">
    <property type="component" value="Unassembled WGS sequence"/>
</dbReference>
<dbReference type="OrthoDB" id="9109022at2"/>
<dbReference type="Proteomes" id="UP000437862">
    <property type="component" value="Chromosome"/>
</dbReference>
<accession>A0A562Q0X0</accession>
<sequence length="278" mass="29571">MRPLLLPPLLLLLLPVLVHAAAPAILTLADRPVRLIRGTVLYKAVNGTALQRDDIVETEDVGARFDTGTAIVALGPRTRVRLAMLPGDGKPVTEIALLQGWVKLAAHGRARVVAPLLQVCVPDGVTVVHSDGGKAAVLAEAGEQQVVHQIGAGRLRRTLRPLGEQYAAFEAGELKAVGRAPRDFVAALPPALRATLQAVPALPYAGQVPPVKERDVSHADLVHWQAAPPPLRRGLGARLRPRLADPSFRSEFETPPGERAGWRTVLHPVGACRGGCCT</sequence>
<feature type="chain" id="PRO_5044618122" description="FecR protein domain-containing protein" evidence="1">
    <location>
        <begin position="21"/>
        <end position="278"/>
    </location>
</feature>
<evidence type="ECO:0000313" key="2">
    <source>
        <dbReference type="EMBL" id="QGZ38159.1"/>
    </source>
</evidence>
<dbReference type="RefSeq" id="WP_145873933.1">
    <property type="nucleotide sequence ID" value="NZ_CP046904.1"/>
</dbReference>
<feature type="signal peptide" evidence="1">
    <location>
        <begin position="1"/>
        <end position="20"/>
    </location>
</feature>
<gene>
    <name evidence="2" type="ORF">GO485_03250</name>
    <name evidence="3" type="ORF">IP92_01548</name>
</gene>
<evidence type="ECO:0000313" key="5">
    <source>
        <dbReference type="Proteomes" id="UP000437862"/>
    </source>
</evidence>
<reference evidence="2 5" key="3">
    <citation type="submission" date="2019-12" db="EMBL/GenBank/DDBJ databases">
        <title>Draft Genome Sequences of Six Type Strains of the Genus Massilia.</title>
        <authorList>
            <person name="Miess H."/>
            <person name="Frediansyah A."/>
            <person name="Goeker M."/>
            <person name="Gross H."/>
        </authorList>
    </citation>
    <scope>NUCLEOTIDE SEQUENCE [LARGE SCALE GENOMIC DNA]</scope>
    <source>
        <strain evidence="2 5">DSM 26639</strain>
    </source>
</reference>
<organism evidence="3 4">
    <name type="scientific">Pseudoduganella flava</name>
    <dbReference type="NCBI Taxonomy" id="871742"/>
    <lineage>
        <taxon>Bacteria</taxon>
        <taxon>Pseudomonadati</taxon>
        <taxon>Pseudomonadota</taxon>
        <taxon>Betaproteobacteria</taxon>
        <taxon>Burkholderiales</taxon>
        <taxon>Oxalobacteraceae</taxon>
        <taxon>Telluria group</taxon>
        <taxon>Pseudoduganella</taxon>
    </lineage>
</organism>
<evidence type="ECO:0000313" key="3">
    <source>
        <dbReference type="EMBL" id="TWI50319.1"/>
    </source>
</evidence>
<dbReference type="EMBL" id="VLKW01000002">
    <property type="protein sequence ID" value="TWI50319.1"/>
    <property type="molecule type" value="Genomic_DNA"/>
</dbReference>
<evidence type="ECO:0000256" key="1">
    <source>
        <dbReference type="SAM" id="SignalP"/>
    </source>
</evidence>
<name>A0A562Q0X0_9BURK</name>
<keyword evidence="1" id="KW-0732">Signal</keyword>
<dbReference type="AlphaFoldDB" id="A0A562Q0X0"/>